<protein>
    <submittedName>
        <fullName evidence="2">Uncharacterized protein</fullName>
    </submittedName>
</protein>
<sequence length="29" mass="3404">MQDILWIILFLAAWIVLQVFILPRFGVST</sequence>
<reference evidence="2 3" key="1">
    <citation type="submission" date="2015-11" db="EMBL/GenBank/DDBJ databases">
        <authorList>
            <person name="Lin W."/>
        </authorList>
    </citation>
    <scope>NUCLEOTIDE SEQUENCE [LARGE SCALE GENOMIC DNA]</scope>
    <source>
        <strain evidence="2 3">HCH-1</strain>
    </source>
</reference>
<comment type="caution">
    <text evidence="2">The sequence shown here is derived from an EMBL/GenBank/DDBJ whole genome shotgun (WGS) entry which is preliminary data.</text>
</comment>
<proteinExistence type="predicted"/>
<evidence type="ECO:0000313" key="2">
    <source>
        <dbReference type="EMBL" id="KWT83423.1"/>
    </source>
</evidence>
<organism evidence="2 3">
    <name type="scientific">Candidatus Magnetominusculus xianensis</name>
    <dbReference type="NCBI Taxonomy" id="1748249"/>
    <lineage>
        <taxon>Bacteria</taxon>
        <taxon>Pseudomonadati</taxon>
        <taxon>Nitrospirota</taxon>
        <taxon>Nitrospiria</taxon>
        <taxon>Nitrospirales</taxon>
        <taxon>Nitrospiraceae</taxon>
        <taxon>Candidatus Magnetominusculus</taxon>
    </lineage>
</organism>
<keyword evidence="1" id="KW-0812">Transmembrane</keyword>
<keyword evidence="1" id="KW-1133">Transmembrane helix</keyword>
<feature type="transmembrane region" description="Helical" evidence="1">
    <location>
        <begin position="6"/>
        <end position="27"/>
    </location>
</feature>
<dbReference type="EMBL" id="LNQR01000078">
    <property type="protein sequence ID" value="KWT83423.1"/>
    <property type="molecule type" value="Genomic_DNA"/>
</dbReference>
<accession>A0ABR5SHZ9</accession>
<evidence type="ECO:0000313" key="3">
    <source>
        <dbReference type="Proteomes" id="UP000060487"/>
    </source>
</evidence>
<keyword evidence="1" id="KW-0472">Membrane</keyword>
<dbReference type="Proteomes" id="UP000060487">
    <property type="component" value="Unassembled WGS sequence"/>
</dbReference>
<gene>
    <name evidence="2" type="ORF">ASN18_2239</name>
</gene>
<keyword evidence="3" id="KW-1185">Reference proteome</keyword>
<name>A0ABR5SHZ9_9BACT</name>
<evidence type="ECO:0000256" key="1">
    <source>
        <dbReference type="SAM" id="Phobius"/>
    </source>
</evidence>